<protein>
    <submittedName>
        <fullName evidence="1">Uncharacterized protein</fullName>
    </submittedName>
</protein>
<comment type="caution">
    <text evidence="1">The sequence shown here is derived from an EMBL/GenBank/DDBJ whole genome shotgun (WGS) entry which is preliminary data.</text>
</comment>
<evidence type="ECO:0000313" key="2">
    <source>
        <dbReference type="EMBL" id="CAL1142431.1"/>
    </source>
</evidence>
<name>A0A9P1CCR3_9DINO</name>
<proteinExistence type="predicted"/>
<keyword evidence="3" id="KW-1185">Reference proteome</keyword>
<gene>
    <name evidence="1" type="ORF">C1SCF055_LOCUS16153</name>
</gene>
<dbReference type="EMBL" id="CAMXCT010001331">
    <property type="protein sequence ID" value="CAI3989056.1"/>
    <property type="molecule type" value="Genomic_DNA"/>
</dbReference>
<reference evidence="1" key="1">
    <citation type="submission" date="2022-10" db="EMBL/GenBank/DDBJ databases">
        <authorList>
            <person name="Chen Y."/>
            <person name="Dougan E. K."/>
            <person name="Chan C."/>
            <person name="Rhodes N."/>
            <person name="Thang M."/>
        </authorList>
    </citation>
    <scope>NUCLEOTIDE SEQUENCE</scope>
</reference>
<dbReference type="EMBL" id="CAMXCT030001331">
    <property type="protein sequence ID" value="CAL4776368.1"/>
    <property type="molecule type" value="Genomic_DNA"/>
</dbReference>
<sequence length="180" mass="20819">MTATTGWVKIATEALHCEWPTFEAVRAFSVFQLKPRLAPAEIRKDLKRICTIFDEKDSLQNLIQNFIECEHTASKKRTPIVDTEPLADLKAWLETLRTRQGRICTDLQKTVARAWCLAMTTTSPWERDFSHLLLAFQKRAASPLLKEIQLRIHSMLQSEPGLKDEVIRRAREIWSHGFFA</sequence>
<accession>A0A9P1CCR3</accession>
<dbReference type="Proteomes" id="UP001152797">
    <property type="component" value="Unassembled WGS sequence"/>
</dbReference>
<evidence type="ECO:0000313" key="1">
    <source>
        <dbReference type="EMBL" id="CAI3989056.1"/>
    </source>
</evidence>
<reference evidence="2" key="2">
    <citation type="submission" date="2024-04" db="EMBL/GenBank/DDBJ databases">
        <authorList>
            <person name="Chen Y."/>
            <person name="Shah S."/>
            <person name="Dougan E. K."/>
            <person name="Thang M."/>
            <person name="Chan C."/>
        </authorList>
    </citation>
    <scope>NUCLEOTIDE SEQUENCE [LARGE SCALE GENOMIC DNA]</scope>
</reference>
<organism evidence="1">
    <name type="scientific">Cladocopium goreaui</name>
    <dbReference type="NCBI Taxonomy" id="2562237"/>
    <lineage>
        <taxon>Eukaryota</taxon>
        <taxon>Sar</taxon>
        <taxon>Alveolata</taxon>
        <taxon>Dinophyceae</taxon>
        <taxon>Suessiales</taxon>
        <taxon>Symbiodiniaceae</taxon>
        <taxon>Cladocopium</taxon>
    </lineage>
</organism>
<evidence type="ECO:0000313" key="3">
    <source>
        <dbReference type="Proteomes" id="UP001152797"/>
    </source>
</evidence>
<dbReference type="EMBL" id="CAMXCT020001331">
    <property type="protein sequence ID" value="CAL1142431.1"/>
    <property type="molecule type" value="Genomic_DNA"/>
</dbReference>
<dbReference type="AlphaFoldDB" id="A0A9P1CCR3"/>